<accession>A0AAE3GYP0</accession>
<evidence type="ECO:0000313" key="2">
    <source>
        <dbReference type="Proteomes" id="UP001204144"/>
    </source>
</evidence>
<sequence>METKGNKAKVSSTSGEFITLAEAVAKQTKHLEFRKRAFKEDNPVRSQFFGKDHLLQILKNEDCVGIKIIFGLEDEKTPNLVLIGADENLKNLAMDSTGLKDPNRPYLSNGPDCPNVCN</sequence>
<comment type="caution">
    <text evidence="1">The sequence shown here is derived from an EMBL/GenBank/DDBJ whole genome shotgun (WGS) entry which is preliminary data.</text>
</comment>
<proteinExistence type="predicted"/>
<name>A0AAE3GYP0_9BACT</name>
<dbReference type="RefSeq" id="WP_255035352.1">
    <property type="nucleotide sequence ID" value="NZ_RJUF01000002.1"/>
</dbReference>
<organism evidence="1 2">
    <name type="scientific">Lacihabitans soyangensis</name>
    <dbReference type="NCBI Taxonomy" id="869394"/>
    <lineage>
        <taxon>Bacteria</taxon>
        <taxon>Pseudomonadati</taxon>
        <taxon>Bacteroidota</taxon>
        <taxon>Cytophagia</taxon>
        <taxon>Cytophagales</taxon>
        <taxon>Leadbetterellaceae</taxon>
        <taxon>Lacihabitans</taxon>
    </lineage>
</organism>
<protein>
    <submittedName>
        <fullName evidence="1">Uncharacterized protein</fullName>
    </submittedName>
</protein>
<reference evidence="1 2" key="1">
    <citation type="submission" date="2018-11" db="EMBL/GenBank/DDBJ databases">
        <title>Novel bacteria species description.</title>
        <authorList>
            <person name="Han J.-H."/>
        </authorList>
    </citation>
    <scope>NUCLEOTIDE SEQUENCE [LARGE SCALE GENOMIC DNA]</scope>
    <source>
        <strain evidence="1 2">KCTC23259</strain>
    </source>
</reference>
<dbReference type="AlphaFoldDB" id="A0AAE3GYP0"/>
<evidence type="ECO:0000313" key="1">
    <source>
        <dbReference type="EMBL" id="MCP9761613.1"/>
    </source>
</evidence>
<dbReference type="EMBL" id="RJUF01000002">
    <property type="protein sequence ID" value="MCP9761613.1"/>
    <property type="molecule type" value="Genomic_DNA"/>
</dbReference>
<dbReference type="Proteomes" id="UP001204144">
    <property type="component" value="Unassembled WGS sequence"/>
</dbReference>
<keyword evidence="2" id="KW-1185">Reference proteome</keyword>
<gene>
    <name evidence="1" type="ORF">EGI31_01510</name>
</gene>